<dbReference type="Proteomes" id="UP000809349">
    <property type="component" value="Unassembled WGS sequence"/>
</dbReference>
<reference evidence="1 2" key="1">
    <citation type="submission" date="2021-01" db="EMBL/GenBank/DDBJ databases">
        <authorList>
            <person name="Ruan W."/>
            <person name="Khan S.A."/>
            <person name="Jeon C.O."/>
        </authorList>
    </citation>
    <scope>NUCLEOTIDE SEQUENCE [LARGE SCALE GENOMIC DNA]</scope>
    <source>
        <strain evidence="1 2">R798</strain>
    </source>
</reference>
<comment type="caution">
    <text evidence="1">The sequence shown here is derived from an EMBL/GenBank/DDBJ whole genome shotgun (WGS) entry which is preliminary data.</text>
</comment>
<dbReference type="EMBL" id="JAFBIL020000006">
    <property type="protein sequence ID" value="MBZ2208589.1"/>
    <property type="molecule type" value="Genomic_DNA"/>
</dbReference>
<dbReference type="RefSeq" id="WP_223469075.1">
    <property type="nucleotide sequence ID" value="NZ_JAFBIL020000006.1"/>
</dbReference>
<organism evidence="1 2">
    <name type="scientific">Massilia soli</name>
    <dbReference type="NCBI Taxonomy" id="2792854"/>
    <lineage>
        <taxon>Bacteria</taxon>
        <taxon>Pseudomonadati</taxon>
        <taxon>Pseudomonadota</taxon>
        <taxon>Betaproteobacteria</taxon>
        <taxon>Burkholderiales</taxon>
        <taxon>Oxalobacteraceae</taxon>
        <taxon>Telluria group</taxon>
        <taxon>Massilia</taxon>
    </lineage>
</organism>
<protein>
    <submittedName>
        <fullName evidence="1">Uncharacterized protein</fullName>
    </submittedName>
</protein>
<keyword evidence="2" id="KW-1185">Reference proteome</keyword>
<reference evidence="1 2" key="2">
    <citation type="submission" date="2021-08" db="EMBL/GenBank/DDBJ databases">
        <title>Massilia sp. R798.</title>
        <authorList>
            <person name="Baek J.H."/>
            <person name="Jung H.S."/>
            <person name="Kim K.R."/>
            <person name="Jeon C.O."/>
        </authorList>
    </citation>
    <scope>NUCLEOTIDE SEQUENCE [LARGE SCALE GENOMIC DNA]</scope>
    <source>
        <strain evidence="1 2">R798</strain>
    </source>
</reference>
<gene>
    <name evidence="1" type="ORF">I4X03_015090</name>
</gene>
<evidence type="ECO:0000313" key="2">
    <source>
        <dbReference type="Proteomes" id="UP000809349"/>
    </source>
</evidence>
<proteinExistence type="predicted"/>
<name>A0ABS7SRM1_9BURK</name>
<accession>A0ABS7SRM1</accession>
<sequence>MNYSNHVSMQIQAEMKAMSTFLASTAGGGVTGAQYKFRAECLRDAQLFFAAISEFAASYRKIAPSEFGDVDAMFVLSSDISPRDLLWAASRIADGHVVVQTLELEANYTGERDYDRHLDENHPANMPCSAPRRAMRRGAKAHVKQLRFFLDDAKEFSSSI</sequence>
<evidence type="ECO:0000313" key="1">
    <source>
        <dbReference type="EMBL" id="MBZ2208589.1"/>
    </source>
</evidence>